<keyword evidence="4 7" id="KW-1133">Transmembrane helix</keyword>
<gene>
    <name evidence="10" type="primary">LOC108673282</name>
</gene>
<dbReference type="OMA" id="FPYNLLC"/>
<accession>A0A8B7NUB6</accession>
<dbReference type="GO" id="GO:0016020">
    <property type="term" value="C:membrane"/>
    <property type="evidence" value="ECO:0007669"/>
    <property type="project" value="UniProtKB-SubCell"/>
</dbReference>
<sequence length="230" mass="25156">MHEITRGGQSADCQLDLHFPTSVPELQNLVSVLKLYHDEHFSYLITLFSMAYVYKQTFAIPGSALMNILGGALLGVWVALPVVCILAAVGASCCYLLSSISLSHLLIHCEKERVNKLRDRIRGNDSSLFLFLLSLRIFPGTSNWFLNMASPVADVPLHLFFFSVLLGLAPYNAVCVVAGASVSQLRSVSDLWSANSVATLVVLAVIAYTASRLMQPYRCTISAASKKKRS</sequence>
<comment type="subcellular location">
    <subcellularLocation>
        <location evidence="1">Membrane</location>
        <topology evidence="1">Multi-pass membrane protein</topology>
    </subcellularLocation>
</comment>
<organism evidence="9 10">
    <name type="scientific">Hyalella azteca</name>
    <name type="common">Amphipod</name>
    <dbReference type="NCBI Taxonomy" id="294128"/>
    <lineage>
        <taxon>Eukaryota</taxon>
        <taxon>Metazoa</taxon>
        <taxon>Ecdysozoa</taxon>
        <taxon>Arthropoda</taxon>
        <taxon>Crustacea</taxon>
        <taxon>Multicrustacea</taxon>
        <taxon>Malacostraca</taxon>
        <taxon>Eumalacostraca</taxon>
        <taxon>Peracarida</taxon>
        <taxon>Amphipoda</taxon>
        <taxon>Senticaudata</taxon>
        <taxon>Talitrida</taxon>
        <taxon>Talitroidea</taxon>
        <taxon>Hyalellidae</taxon>
        <taxon>Hyalella</taxon>
    </lineage>
</organism>
<feature type="domain" description="VTT" evidence="8">
    <location>
        <begin position="60"/>
        <end position="180"/>
    </location>
</feature>
<dbReference type="KEGG" id="hazt:108673282"/>
<dbReference type="GeneID" id="108673282"/>
<evidence type="ECO:0000256" key="7">
    <source>
        <dbReference type="SAM" id="Phobius"/>
    </source>
</evidence>
<dbReference type="InterPro" id="IPR032816">
    <property type="entry name" value="VTT_dom"/>
</dbReference>
<keyword evidence="9" id="KW-1185">Reference proteome</keyword>
<dbReference type="Proteomes" id="UP000694843">
    <property type="component" value="Unplaced"/>
</dbReference>
<keyword evidence="2 7" id="KW-0812">Transmembrane</keyword>
<dbReference type="OrthoDB" id="3364966at2759"/>
<feature type="transmembrane region" description="Helical" evidence="7">
    <location>
        <begin position="128"/>
        <end position="146"/>
    </location>
</feature>
<evidence type="ECO:0000256" key="5">
    <source>
        <dbReference type="ARBA" id="ARBA00023136"/>
    </source>
</evidence>
<dbReference type="Pfam" id="PF09335">
    <property type="entry name" value="VTT_dom"/>
    <property type="match status" value="1"/>
</dbReference>
<proteinExistence type="inferred from homology"/>
<evidence type="ECO:0000256" key="4">
    <source>
        <dbReference type="ARBA" id="ARBA00022989"/>
    </source>
</evidence>
<evidence type="ECO:0000259" key="8">
    <source>
        <dbReference type="Pfam" id="PF09335"/>
    </source>
</evidence>
<comment type="similarity">
    <text evidence="6">Belongs to the TMEM41 family.</text>
</comment>
<evidence type="ECO:0000256" key="2">
    <source>
        <dbReference type="ARBA" id="ARBA00022692"/>
    </source>
</evidence>
<keyword evidence="3" id="KW-0732">Signal</keyword>
<feature type="transmembrane region" description="Helical" evidence="7">
    <location>
        <begin position="58"/>
        <end position="79"/>
    </location>
</feature>
<protein>
    <submittedName>
        <fullName evidence="10">Transmembrane protein 41A</fullName>
    </submittedName>
</protein>
<reference evidence="10" key="1">
    <citation type="submission" date="2025-08" db="UniProtKB">
        <authorList>
            <consortium name="RefSeq"/>
        </authorList>
    </citation>
    <scope>IDENTIFICATION</scope>
    <source>
        <tissue evidence="10">Whole organism</tissue>
    </source>
</reference>
<evidence type="ECO:0000313" key="9">
    <source>
        <dbReference type="Proteomes" id="UP000694843"/>
    </source>
</evidence>
<name>A0A8B7NUB6_HYAAZ</name>
<feature type="transmembrane region" description="Helical" evidence="7">
    <location>
        <begin position="85"/>
        <end position="107"/>
    </location>
</feature>
<keyword evidence="5 7" id="KW-0472">Membrane</keyword>
<dbReference type="RefSeq" id="XP_018016571.1">
    <property type="nucleotide sequence ID" value="XM_018161082.2"/>
</dbReference>
<evidence type="ECO:0000256" key="6">
    <source>
        <dbReference type="ARBA" id="ARBA00025797"/>
    </source>
</evidence>
<dbReference type="PANTHER" id="PTHR43220:SF21">
    <property type="entry name" value="TRANSMEMBRANE PROTEIN 41A"/>
    <property type="match status" value="1"/>
</dbReference>
<feature type="transmembrane region" description="Helical" evidence="7">
    <location>
        <begin position="191"/>
        <end position="210"/>
    </location>
</feature>
<dbReference type="PANTHER" id="PTHR43220">
    <property type="match status" value="1"/>
</dbReference>
<dbReference type="AlphaFoldDB" id="A0A8B7NUB6"/>
<evidence type="ECO:0000256" key="1">
    <source>
        <dbReference type="ARBA" id="ARBA00004141"/>
    </source>
</evidence>
<dbReference type="InterPro" id="IPR045014">
    <property type="entry name" value="TM41A/B"/>
</dbReference>
<feature type="transmembrane region" description="Helical" evidence="7">
    <location>
        <begin position="158"/>
        <end position="179"/>
    </location>
</feature>
<evidence type="ECO:0000313" key="10">
    <source>
        <dbReference type="RefSeq" id="XP_018016571.1"/>
    </source>
</evidence>
<evidence type="ECO:0000256" key="3">
    <source>
        <dbReference type="ARBA" id="ARBA00022729"/>
    </source>
</evidence>